<dbReference type="AlphaFoldDB" id="A0A7W9TQL8"/>
<evidence type="ECO:0000256" key="1">
    <source>
        <dbReference type="ARBA" id="ARBA00006484"/>
    </source>
</evidence>
<sequence>MVHQSSGLPAGDFRYEGQVAIVTGAGSGLGRAYAMLLAARGARVVVNDIGMRPGPDGAPVSSAELTVREIRALGGEAVADTSSVATREGGQAIAERALSAYGRIDILVNNAGNISLTSFNKLDLADAAPIFDVHVWGAFNVTQPCYQQMVRQQYGRIVFTTSGVALFGNGGIAPYAAAKGGVFGLLQVLKLEGARHGIRVNAVAPMASTQLTEDVEMPQYHQVSEDMVVPELVAPVVGYFASRECPWTGETWSAGSGSVARIFIGRTPGFFKHPIDQGALTVEDVAGHVDRIRSEADYTTPESWPAEWALLVDLLTDRK</sequence>
<dbReference type="Pfam" id="PF00106">
    <property type="entry name" value="adh_short"/>
    <property type="match status" value="1"/>
</dbReference>
<dbReference type="PANTHER" id="PTHR45024">
    <property type="entry name" value="DEHYDROGENASES, SHORT CHAIN"/>
    <property type="match status" value="1"/>
</dbReference>
<dbReference type="RefSeq" id="WP_151024736.1">
    <property type="nucleotide sequence ID" value="NZ_JACHIB010000019.1"/>
</dbReference>
<evidence type="ECO:0000313" key="5">
    <source>
        <dbReference type="Proteomes" id="UP000541136"/>
    </source>
</evidence>
<comment type="similarity">
    <text evidence="1 3">Belongs to the short-chain dehydrogenases/reductases (SDR) family.</text>
</comment>
<dbReference type="Gene3D" id="3.40.50.720">
    <property type="entry name" value="NAD(P)-binding Rossmann-like Domain"/>
    <property type="match status" value="1"/>
</dbReference>
<dbReference type="InterPro" id="IPR051687">
    <property type="entry name" value="Peroxisomal_Beta-Oxidation"/>
</dbReference>
<dbReference type="EMBL" id="JACHIB010000019">
    <property type="protein sequence ID" value="MBB6085014.1"/>
    <property type="molecule type" value="Genomic_DNA"/>
</dbReference>
<evidence type="ECO:0000256" key="3">
    <source>
        <dbReference type="RuleBase" id="RU000363"/>
    </source>
</evidence>
<gene>
    <name evidence="4" type="ORF">HNR28_003067</name>
</gene>
<keyword evidence="2" id="KW-0560">Oxidoreductase</keyword>
<proteinExistence type="inferred from homology"/>
<dbReference type="PRINTS" id="PR00080">
    <property type="entry name" value="SDRFAMILY"/>
</dbReference>
<dbReference type="GO" id="GO:0016491">
    <property type="term" value="F:oxidoreductase activity"/>
    <property type="evidence" value="ECO:0007669"/>
    <property type="project" value="UniProtKB-KW"/>
</dbReference>
<dbReference type="Proteomes" id="UP000541136">
    <property type="component" value="Unassembled WGS sequence"/>
</dbReference>
<comment type="caution">
    <text evidence="4">The sequence shown here is derived from an EMBL/GenBank/DDBJ whole genome shotgun (WGS) entry which is preliminary data.</text>
</comment>
<accession>A0A7W9TQL8</accession>
<protein>
    <submittedName>
        <fullName evidence="4">NAD(P)-dependent dehydrogenase (Short-subunit alcohol dehydrogenase family)</fullName>
    </submittedName>
</protein>
<name>A0A7W9TQL8_CASDE</name>
<dbReference type="InterPro" id="IPR036291">
    <property type="entry name" value="NAD(P)-bd_dom_sf"/>
</dbReference>
<dbReference type="PRINTS" id="PR00081">
    <property type="entry name" value="GDHRDH"/>
</dbReference>
<dbReference type="InterPro" id="IPR002347">
    <property type="entry name" value="SDR_fam"/>
</dbReference>
<dbReference type="PANTHER" id="PTHR45024:SF2">
    <property type="entry name" value="SCP2 DOMAIN-CONTAINING PROTEIN"/>
    <property type="match status" value="1"/>
</dbReference>
<organism evidence="4 5">
    <name type="scientific">Castellaniella defragrans</name>
    <name type="common">Alcaligenes defragrans</name>
    <dbReference type="NCBI Taxonomy" id="75697"/>
    <lineage>
        <taxon>Bacteria</taxon>
        <taxon>Pseudomonadati</taxon>
        <taxon>Pseudomonadota</taxon>
        <taxon>Betaproteobacteria</taxon>
        <taxon>Burkholderiales</taxon>
        <taxon>Alcaligenaceae</taxon>
        <taxon>Castellaniella</taxon>
    </lineage>
</organism>
<reference evidence="4 5" key="1">
    <citation type="submission" date="2020-08" db="EMBL/GenBank/DDBJ databases">
        <title>Genomic Encyclopedia of Type Strains, Phase IV (KMG-IV): sequencing the most valuable type-strain genomes for metagenomic binning, comparative biology and taxonomic classification.</title>
        <authorList>
            <person name="Goeker M."/>
        </authorList>
    </citation>
    <scope>NUCLEOTIDE SEQUENCE [LARGE SCALE GENOMIC DNA]</scope>
    <source>
        <strain evidence="4 5">DSM 12141</strain>
    </source>
</reference>
<evidence type="ECO:0000256" key="2">
    <source>
        <dbReference type="ARBA" id="ARBA00023002"/>
    </source>
</evidence>
<evidence type="ECO:0000313" key="4">
    <source>
        <dbReference type="EMBL" id="MBB6085014.1"/>
    </source>
</evidence>
<dbReference type="SUPFAM" id="SSF51735">
    <property type="entry name" value="NAD(P)-binding Rossmann-fold domains"/>
    <property type="match status" value="1"/>
</dbReference>